<organism evidence="6 8">
    <name type="scientific">Neisseria zoodegmatis</name>
    <dbReference type="NCBI Taxonomy" id="326523"/>
    <lineage>
        <taxon>Bacteria</taxon>
        <taxon>Pseudomonadati</taxon>
        <taxon>Pseudomonadota</taxon>
        <taxon>Betaproteobacteria</taxon>
        <taxon>Neisseriales</taxon>
        <taxon>Neisseriaceae</taxon>
        <taxon>Neisseria</taxon>
    </lineage>
</organism>
<dbReference type="GO" id="GO:0046872">
    <property type="term" value="F:metal ion binding"/>
    <property type="evidence" value="ECO:0007669"/>
    <property type="project" value="UniProtKB-KW"/>
</dbReference>
<dbReference type="EMBL" id="LT906434">
    <property type="protein sequence ID" value="SNU78623.1"/>
    <property type="molecule type" value="Genomic_DNA"/>
</dbReference>
<dbReference type="KEGG" id="nzo:SAMEA4504057_0094"/>
<gene>
    <name evidence="5" type="ORF">BWD10_09820</name>
    <name evidence="6" type="ORF">SAMEA4504057_00094</name>
</gene>
<evidence type="ECO:0000256" key="2">
    <source>
        <dbReference type="ARBA" id="ARBA00022723"/>
    </source>
</evidence>
<dbReference type="InterPro" id="IPR023214">
    <property type="entry name" value="HAD_sf"/>
</dbReference>
<dbReference type="Gene3D" id="1.10.150.520">
    <property type="match status" value="1"/>
</dbReference>
<dbReference type="Proteomes" id="UP000215033">
    <property type="component" value="Chromosome 1"/>
</dbReference>
<keyword evidence="3 6" id="KW-0378">Hydrolase</keyword>
<accession>A0AB38DNQ6</accession>
<keyword evidence="7" id="KW-1185">Reference proteome</keyword>
<dbReference type="AlphaFoldDB" id="A0AB38DNQ6"/>
<dbReference type="Proteomes" id="UP000193466">
    <property type="component" value="Unassembled WGS sequence"/>
</dbReference>
<dbReference type="NCBIfam" id="TIGR01549">
    <property type="entry name" value="HAD-SF-IA-v1"/>
    <property type="match status" value="1"/>
</dbReference>
<evidence type="ECO:0000313" key="8">
    <source>
        <dbReference type="Proteomes" id="UP000215033"/>
    </source>
</evidence>
<evidence type="ECO:0000256" key="3">
    <source>
        <dbReference type="ARBA" id="ARBA00022801"/>
    </source>
</evidence>
<dbReference type="InterPro" id="IPR006439">
    <property type="entry name" value="HAD-SF_hydro_IA"/>
</dbReference>
<dbReference type="Pfam" id="PF13419">
    <property type="entry name" value="HAD_2"/>
    <property type="match status" value="1"/>
</dbReference>
<dbReference type="InterPro" id="IPR041492">
    <property type="entry name" value="HAD_2"/>
</dbReference>
<dbReference type="GO" id="GO:0016791">
    <property type="term" value="F:phosphatase activity"/>
    <property type="evidence" value="ECO:0007669"/>
    <property type="project" value="TreeGrafter"/>
</dbReference>
<dbReference type="InterPro" id="IPR051400">
    <property type="entry name" value="HAD-like_hydrolase"/>
</dbReference>
<dbReference type="PANTHER" id="PTHR46470">
    <property type="entry name" value="N-ACYLNEURAMINATE-9-PHOSPHATASE"/>
    <property type="match status" value="1"/>
</dbReference>
<dbReference type="Gene3D" id="3.40.50.1000">
    <property type="entry name" value="HAD superfamily/HAD-like"/>
    <property type="match status" value="1"/>
</dbReference>
<evidence type="ECO:0000256" key="1">
    <source>
        <dbReference type="ARBA" id="ARBA00001946"/>
    </source>
</evidence>
<name>A0AB38DNQ6_9NEIS</name>
<dbReference type="PANTHER" id="PTHR46470:SF2">
    <property type="entry name" value="GLYCERALDEHYDE 3-PHOSPHATE PHOSPHATASE"/>
    <property type="match status" value="1"/>
</dbReference>
<reference evidence="5 7" key="1">
    <citation type="submission" date="2017-01" db="EMBL/GenBank/DDBJ databases">
        <authorList>
            <person name="Wolfgang W.J."/>
            <person name="Cole J."/>
            <person name="Wroblewski D."/>
            <person name="Mcginnis J."/>
            <person name="Musser K.A."/>
        </authorList>
    </citation>
    <scope>NUCLEOTIDE SEQUENCE [LARGE SCALE GENOMIC DNA]</scope>
    <source>
        <strain evidence="5 7">DSM 21643</strain>
    </source>
</reference>
<dbReference type="RefSeq" id="WP_085364172.1">
    <property type="nucleotide sequence ID" value="NZ_LT906434.1"/>
</dbReference>
<dbReference type="InterPro" id="IPR036412">
    <property type="entry name" value="HAD-like_sf"/>
</dbReference>
<evidence type="ECO:0000313" key="5">
    <source>
        <dbReference type="EMBL" id="OSI09389.1"/>
    </source>
</evidence>
<dbReference type="GO" id="GO:0044281">
    <property type="term" value="P:small molecule metabolic process"/>
    <property type="evidence" value="ECO:0007669"/>
    <property type="project" value="UniProtKB-ARBA"/>
</dbReference>
<keyword evidence="2" id="KW-0479">Metal-binding</keyword>
<evidence type="ECO:0000313" key="6">
    <source>
        <dbReference type="EMBL" id="SNU78623.1"/>
    </source>
</evidence>
<reference evidence="6 8" key="2">
    <citation type="submission" date="2017-06" db="EMBL/GenBank/DDBJ databases">
        <authorList>
            <consortium name="Pathogen Informatics"/>
        </authorList>
    </citation>
    <scope>NUCLEOTIDE SEQUENCE [LARGE SCALE GENOMIC DNA]</scope>
    <source>
        <strain evidence="6 8">NCTC12230</strain>
    </source>
</reference>
<keyword evidence="4" id="KW-0460">Magnesium</keyword>
<proteinExistence type="predicted"/>
<protein>
    <submittedName>
        <fullName evidence="6">HAD-like hydrolase</fullName>
        <ecNumber evidence="6">3.-.-.-</ecNumber>
    </submittedName>
    <submittedName>
        <fullName evidence="5">Haloacid dehalogenase</fullName>
    </submittedName>
</protein>
<sequence length="226" mass="26423">MNRHNIKPSESILVLDLDDTLYPEYDYKLSGIRAVCKHISLLYPEHREDNLMAQLDTTGNSWLDQICSLCRFNESEKHSLLWLYRTHTPNLTPFMPSENLKDMLKPFHAGILLSDGRSLTQRLKLHALGLLDCFDEILISETFNSEKPDDKRLTHIQQQYPNKQYIYVGDNIAKDFVTPNKLGWLTIGILPKQNNIHQHQEKHFDTNYQPQVWLNGIEELPQLLEQ</sequence>
<comment type="cofactor">
    <cofactor evidence="1">
        <name>Mg(2+)</name>
        <dbReference type="ChEBI" id="CHEBI:18420"/>
    </cofactor>
</comment>
<dbReference type="SUPFAM" id="SSF56784">
    <property type="entry name" value="HAD-like"/>
    <property type="match status" value="1"/>
</dbReference>
<dbReference type="EC" id="3.-.-.-" evidence="6"/>
<evidence type="ECO:0000256" key="4">
    <source>
        <dbReference type="ARBA" id="ARBA00022842"/>
    </source>
</evidence>
<dbReference type="EMBL" id="MTBM01000014">
    <property type="protein sequence ID" value="OSI09389.1"/>
    <property type="molecule type" value="Genomic_DNA"/>
</dbReference>
<evidence type="ECO:0000313" key="7">
    <source>
        <dbReference type="Proteomes" id="UP000193466"/>
    </source>
</evidence>